<sequence>MKNKECRKLQFGRPGDVRPSSGDAQPSGHSGIISHTNEHPFPSSTSIFCPCTNIVREREMRPKYVIGV</sequence>
<evidence type="ECO:0000313" key="3">
    <source>
        <dbReference type="Proteomes" id="UP000215914"/>
    </source>
</evidence>
<dbReference type="AlphaFoldDB" id="A0A251TIF4"/>
<protein>
    <submittedName>
        <fullName evidence="2">Uncharacterized protein</fullName>
    </submittedName>
</protein>
<evidence type="ECO:0000256" key="1">
    <source>
        <dbReference type="SAM" id="MobiDB-lite"/>
    </source>
</evidence>
<evidence type="ECO:0000313" key="2">
    <source>
        <dbReference type="EMBL" id="OTG10543.1"/>
    </source>
</evidence>
<gene>
    <name evidence="2" type="ORF">HannXRQ_Chr10g0288801</name>
</gene>
<dbReference type="InParanoid" id="A0A251TIF4"/>
<proteinExistence type="predicted"/>
<dbReference type="EMBL" id="CM007899">
    <property type="protein sequence ID" value="OTG10543.1"/>
    <property type="molecule type" value="Genomic_DNA"/>
</dbReference>
<accession>A0A251TIF4</accession>
<dbReference type="Proteomes" id="UP000215914">
    <property type="component" value="Chromosome 10"/>
</dbReference>
<reference evidence="3" key="1">
    <citation type="journal article" date="2017" name="Nature">
        <title>The sunflower genome provides insights into oil metabolism, flowering and Asterid evolution.</title>
        <authorList>
            <person name="Badouin H."/>
            <person name="Gouzy J."/>
            <person name="Grassa C.J."/>
            <person name="Murat F."/>
            <person name="Staton S.E."/>
            <person name="Cottret L."/>
            <person name="Lelandais-Briere C."/>
            <person name="Owens G.L."/>
            <person name="Carrere S."/>
            <person name="Mayjonade B."/>
            <person name="Legrand L."/>
            <person name="Gill N."/>
            <person name="Kane N.C."/>
            <person name="Bowers J.E."/>
            <person name="Hubner S."/>
            <person name="Bellec A."/>
            <person name="Berard A."/>
            <person name="Berges H."/>
            <person name="Blanchet N."/>
            <person name="Boniface M.C."/>
            <person name="Brunel D."/>
            <person name="Catrice O."/>
            <person name="Chaidir N."/>
            <person name="Claudel C."/>
            <person name="Donnadieu C."/>
            <person name="Faraut T."/>
            <person name="Fievet G."/>
            <person name="Helmstetter N."/>
            <person name="King M."/>
            <person name="Knapp S.J."/>
            <person name="Lai Z."/>
            <person name="Le Paslier M.C."/>
            <person name="Lippi Y."/>
            <person name="Lorenzon L."/>
            <person name="Mandel J.R."/>
            <person name="Marage G."/>
            <person name="Marchand G."/>
            <person name="Marquand E."/>
            <person name="Bret-Mestries E."/>
            <person name="Morien E."/>
            <person name="Nambeesan S."/>
            <person name="Nguyen T."/>
            <person name="Pegot-Espagnet P."/>
            <person name="Pouilly N."/>
            <person name="Raftis F."/>
            <person name="Sallet E."/>
            <person name="Schiex T."/>
            <person name="Thomas J."/>
            <person name="Vandecasteele C."/>
            <person name="Vares D."/>
            <person name="Vear F."/>
            <person name="Vautrin S."/>
            <person name="Crespi M."/>
            <person name="Mangin B."/>
            <person name="Burke J.M."/>
            <person name="Salse J."/>
            <person name="Munos S."/>
            <person name="Vincourt P."/>
            <person name="Rieseberg L.H."/>
            <person name="Langlade N.B."/>
        </authorList>
    </citation>
    <scope>NUCLEOTIDE SEQUENCE [LARGE SCALE GENOMIC DNA]</scope>
    <source>
        <strain evidence="3">cv. SF193</strain>
    </source>
</reference>
<feature type="region of interest" description="Disordered" evidence="1">
    <location>
        <begin position="1"/>
        <end position="38"/>
    </location>
</feature>
<organism evidence="2 3">
    <name type="scientific">Helianthus annuus</name>
    <name type="common">Common sunflower</name>
    <dbReference type="NCBI Taxonomy" id="4232"/>
    <lineage>
        <taxon>Eukaryota</taxon>
        <taxon>Viridiplantae</taxon>
        <taxon>Streptophyta</taxon>
        <taxon>Embryophyta</taxon>
        <taxon>Tracheophyta</taxon>
        <taxon>Spermatophyta</taxon>
        <taxon>Magnoliopsida</taxon>
        <taxon>eudicotyledons</taxon>
        <taxon>Gunneridae</taxon>
        <taxon>Pentapetalae</taxon>
        <taxon>asterids</taxon>
        <taxon>campanulids</taxon>
        <taxon>Asterales</taxon>
        <taxon>Asteraceae</taxon>
        <taxon>Asteroideae</taxon>
        <taxon>Heliantheae alliance</taxon>
        <taxon>Heliantheae</taxon>
        <taxon>Helianthus</taxon>
    </lineage>
</organism>
<keyword evidence="3" id="KW-1185">Reference proteome</keyword>
<name>A0A251TIF4_HELAN</name>